<feature type="region of interest" description="Disordered" evidence="1">
    <location>
        <begin position="1"/>
        <end position="95"/>
    </location>
</feature>
<proteinExistence type="predicted"/>
<accession>A0A2H0VFC4</accession>
<dbReference type="EMBL" id="PFAH01000010">
    <property type="protein sequence ID" value="PIR97763.1"/>
    <property type="molecule type" value="Genomic_DNA"/>
</dbReference>
<comment type="caution">
    <text evidence="2">The sequence shown here is derived from an EMBL/GenBank/DDBJ whole genome shotgun (WGS) entry which is preliminary data.</text>
</comment>
<sequence>MGGNLCESGAKPSPTLTGTSMEPPTDPPQTSDKVRSEPVPDSSYNVADGTSHPAEEPPDDAPPRRVVLLVPSEHDGESEPHDPEYQQRAQNRAQRTDHFTSFQCTNGIIPQNIGVVNIEP</sequence>
<protein>
    <submittedName>
        <fullName evidence="2">Uncharacterized protein</fullName>
    </submittedName>
</protein>
<gene>
    <name evidence="2" type="ORF">COT89_03240</name>
</gene>
<dbReference type="AlphaFoldDB" id="A0A2H0VFC4"/>
<feature type="compositionally biased region" description="Basic and acidic residues" evidence="1">
    <location>
        <begin position="72"/>
        <end position="85"/>
    </location>
</feature>
<organism evidence="2 3">
    <name type="scientific">Candidatus Colwellbacteria bacterium CG10_big_fil_rev_8_21_14_0_10_42_22</name>
    <dbReference type="NCBI Taxonomy" id="1974540"/>
    <lineage>
        <taxon>Bacteria</taxon>
        <taxon>Candidatus Colwelliibacteriota</taxon>
    </lineage>
</organism>
<dbReference type="Proteomes" id="UP000231466">
    <property type="component" value="Unassembled WGS sequence"/>
</dbReference>
<evidence type="ECO:0000256" key="1">
    <source>
        <dbReference type="SAM" id="MobiDB-lite"/>
    </source>
</evidence>
<name>A0A2H0VFC4_9BACT</name>
<evidence type="ECO:0000313" key="3">
    <source>
        <dbReference type="Proteomes" id="UP000231466"/>
    </source>
</evidence>
<reference evidence="3" key="1">
    <citation type="submission" date="2017-09" db="EMBL/GenBank/DDBJ databases">
        <title>Depth-based differentiation of microbial function through sediment-hosted aquifers and enrichment of novel symbionts in the deep terrestrial subsurface.</title>
        <authorList>
            <person name="Probst A.J."/>
            <person name="Ladd B."/>
            <person name="Jarett J.K."/>
            <person name="Geller-Mcgrath D.E."/>
            <person name="Sieber C.M.K."/>
            <person name="Emerson J.B."/>
            <person name="Anantharaman K."/>
            <person name="Thomas B.C."/>
            <person name="Malmstrom R."/>
            <person name="Stieglmeier M."/>
            <person name="Klingl A."/>
            <person name="Woyke T."/>
            <person name="Ryan C.M."/>
            <person name="Banfield J.F."/>
        </authorList>
    </citation>
    <scope>NUCLEOTIDE SEQUENCE [LARGE SCALE GENOMIC DNA]</scope>
</reference>
<evidence type="ECO:0000313" key="2">
    <source>
        <dbReference type="EMBL" id="PIR97763.1"/>
    </source>
</evidence>